<dbReference type="PANTHER" id="PTHR31247:SF5">
    <property type="entry name" value="DUF4203 DOMAIN-CONTAINING PROTEIN"/>
    <property type="match status" value="1"/>
</dbReference>
<dbReference type="AlphaFoldDB" id="A0A9P6U095"/>
<keyword evidence="4 8" id="KW-1133">Transmembrane helix</keyword>
<feature type="compositionally biased region" description="Polar residues" evidence="7">
    <location>
        <begin position="378"/>
        <end position="396"/>
    </location>
</feature>
<evidence type="ECO:0000259" key="9">
    <source>
        <dbReference type="Pfam" id="PF13886"/>
    </source>
</evidence>
<organism evidence="10 11">
    <name type="scientific">Mortierella polycephala</name>
    <dbReference type="NCBI Taxonomy" id="41804"/>
    <lineage>
        <taxon>Eukaryota</taxon>
        <taxon>Fungi</taxon>
        <taxon>Fungi incertae sedis</taxon>
        <taxon>Mucoromycota</taxon>
        <taxon>Mortierellomycotina</taxon>
        <taxon>Mortierellomycetes</taxon>
        <taxon>Mortierellales</taxon>
        <taxon>Mortierellaceae</taxon>
        <taxon>Mortierella</taxon>
    </lineage>
</organism>
<evidence type="ECO:0000256" key="8">
    <source>
        <dbReference type="SAM" id="Phobius"/>
    </source>
</evidence>
<keyword evidence="3 8" id="KW-0812">Transmembrane</keyword>
<proteinExistence type="inferred from homology"/>
<comment type="subcellular location">
    <subcellularLocation>
        <location evidence="1">Membrane</location>
        <topology evidence="1">Multi-pass membrane protein</topology>
    </subcellularLocation>
</comment>
<evidence type="ECO:0000313" key="10">
    <source>
        <dbReference type="EMBL" id="KAG0254849.1"/>
    </source>
</evidence>
<dbReference type="OrthoDB" id="102260at2759"/>
<feature type="region of interest" description="Disordered" evidence="7">
    <location>
        <begin position="518"/>
        <end position="558"/>
    </location>
</feature>
<feature type="transmembrane region" description="Helical" evidence="8">
    <location>
        <begin position="68"/>
        <end position="89"/>
    </location>
</feature>
<evidence type="ECO:0000256" key="5">
    <source>
        <dbReference type="ARBA" id="ARBA00023136"/>
    </source>
</evidence>
<evidence type="ECO:0000256" key="1">
    <source>
        <dbReference type="ARBA" id="ARBA00004141"/>
    </source>
</evidence>
<dbReference type="Pfam" id="PF13886">
    <property type="entry name" value="TM7S3_TM198"/>
    <property type="match status" value="1"/>
</dbReference>
<dbReference type="PANTHER" id="PTHR31247">
    <property type="entry name" value="TRANSMEMBRANE PROTEIN 198 FAMILY MEMBER"/>
    <property type="match status" value="1"/>
</dbReference>
<reference evidence="10" key="1">
    <citation type="journal article" date="2020" name="Fungal Divers.">
        <title>Resolving the Mortierellaceae phylogeny through synthesis of multi-gene phylogenetics and phylogenomics.</title>
        <authorList>
            <person name="Vandepol N."/>
            <person name="Liber J."/>
            <person name="Desiro A."/>
            <person name="Na H."/>
            <person name="Kennedy M."/>
            <person name="Barry K."/>
            <person name="Grigoriev I.V."/>
            <person name="Miller A.N."/>
            <person name="O'Donnell K."/>
            <person name="Stajich J.E."/>
            <person name="Bonito G."/>
        </authorList>
    </citation>
    <scope>NUCLEOTIDE SEQUENCE</scope>
    <source>
        <strain evidence="10">KOD948</strain>
    </source>
</reference>
<dbReference type="GO" id="GO:0005886">
    <property type="term" value="C:plasma membrane"/>
    <property type="evidence" value="ECO:0007669"/>
    <property type="project" value="TreeGrafter"/>
</dbReference>
<protein>
    <recommendedName>
        <fullName evidence="6">Transmembrane protein 198</fullName>
    </recommendedName>
</protein>
<feature type="compositionally biased region" description="Basic and acidic residues" evidence="7">
    <location>
        <begin position="443"/>
        <end position="453"/>
    </location>
</feature>
<gene>
    <name evidence="10" type="ORF">BG011_005496</name>
</gene>
<feature type="transmembrane region" description="Helical" evidence="8">
    <location>
        <begin position="43"/>
        <end position="61"/>
    </location>
</feature>
<accession>A0A9P6U095</accession>
<evidence type="ECO:0000256" key="4">
    <source>
        <dbReference type="ARBA" id="ARBA00022989"/>
    </source>
</evidence>
<dbReference type="Proteomes" id="UP000726737">
    <property type="component" value="Unassembled WGS sequence"/>
</dbReference>
<dbReference type="InterPro" id="IPR040236">
    <property type="entry name" value="TMEM198"/>
</dbReference>
<keyword evidence="5 8" id="KW-0472">Membrane</keyword>
<feature type="compositionally biased region" description="Low complexity" evidence="7">
    <location>
        <begin position="420"/>
        <end position="429"/>
    </location>
</feature>
<comment type="similarity">
    <text evidence="2">Belongs to the TMEM198 family.</text>
</comment>
<evidence type="ECO:0000256" key="6">
    <source>
        <dbReference type="ARBA" id="ARBA00049737"/>
    </source>
</evidence>
<feature type="transmembrane region" description="Helical" evidence="8">
    <location>
        <begin position="101"/>
        <end position="118"/>
    </location>
</feature>
<feature type="region of interest" description="Disordered" evidence="7">
    <location>
        <begin position="321"/>
        <end position="453"/>
    </location>
</feature>
<sequence>MTIGCALADSRSTWTNRTVTPIGDNNSVIQDVGQHVKLSTQNWALGVALILFGLLEVLFGFKFIRLTLFVTGFMSWAIAAMIIMVAFRWDLVYTTFMPQHYYLWVWLLAGLTGAILSFRYWDVGVTFAGAFGGFALAMGIIAAANLAIANAGRYVLLGIFILGGAAFATFFERTFIIVATSLGGAYIFMYGVDEFVQVGYREMIVIFDFTGKTLTYHPNRYVYLMLGCSFVLAAMGILWELWHHKTPLFMDRKALFRIYGRPFGKRPKNLVGQRIHHHLRTQSELYAYIVSCACLHRRDVDDVLYYGDNCVEHPLPAPVPVPASVPDSSEEPTITPPGTEYPIATDEEHDEKEFKDITAPLTDEPPMKTAPIQEPEDSNLTPATDLQEKQSSSIDTAEQRDASESAPATEQDPDIRYSITTTTYTFTPPTLVPSHSTSSGSHDVAEDRPGRTQHADARTMNLLHLVTDDTSPGNTIPTGFAPMDYRSRMAMFSSPMWPSPTALPERAAAVNTHLFELSESTQGAHEPQGSEESEVFPNGVEGEAPAVHNHSLATDANK</sequence>
<feature type="transmembrane region" description="Helical" evidence="8">
    <location>
        <begin position="125"/>
        <end position="148"/>
    </location>
</feature>
<comment type="caution">
    <text evidence="10">The sequence shown here is derived from an EMBL/GenBank/DDBJ whole genome shotgun (WGS) entry which is preliminary data.</text>
</comment>
<evidence type="ECO:0000313" key="11">
    <source>
        <dbReference type="Proteomes" id="UP000726737"/>
    </source>
</evidence>
<keyword evidence="11" id="KW-1185">Reference proteome</keyword>
<evidence type="ECO:0000256" key="2">
    <source>
        <dbReference type="ARBA" id="ARBA00006244"/>
    </source>
</evidence>
<feature type="domain" description="TM7S3/TM198-like" evidence="9">
    <location>
        <begin position="46"/>
        <end position="239"/>
    </location>
</feature>
<dbReference type="EMBL" id="JAAAJA010000380">
    <property type="protein sequence ID" value="KAG0254849.1"/>
    <property type="molecule type" value="Genomic_DNA"/>
</dbReference>
<dbReference type="InterPro" id="IPR025256">
    <property type="entry name" value="TM7S3/TM198-like_dom"/>
</dbReference>
<feature type="transmembrane region" description="Helical" evidence="8">
    <location>
        <begin position="154"/>
        <end position="170"/>
    </location>
</feature>
<feature type="transmembrane region" description="Helical" evidence="8">
    <location>
        <begin position="175"/>
        <end position="192"/>
    </location>
</feature>
<feature type="transmembrane region" description="Helical" evidence="8">
    <location>
        <begin position="221"/>
        <end position="242"/>
    </location>
</feature>
<name>A0A9P6U095_9FUNG</name>
<evidence type="ECO:0000256" key="7">
    <source>
        <dbReference type="SAM" id="MobiDB-lite"/>
    </source>
</evidence>
<evidence type="ECO:0000256" key="3">
    <source>
        <dbReference type="ARBA" id="ARBA00022692"/>
    </source>
</evidence>